<dbReference type="InterPro" id="IPR053016">
    <property type="entry name" value="CTF18-RFC_complex"/>
</dbReference>
<evidence type="ECO:0000256" key="3">
    <source>
        <dbReference type="ARBA" id="ARBA00043975"/>
    </source>
</evidence>
<evidence type="ECO:0000256" key="2">
    <source>
        <dbReference type="ARBA" id="ARBA00023242"/>
    </source>
</evidence>
<evidence type="ECO:0000256" key="1">
    <source>
        <dbReference type="ARBA" id="ARBA00004123"/>
    </source>
</evidence>
<dbReference type="GO" id="GO:0005634">
    <property type="term" value="C:nucleus"/>
    <property type="evidence" value="ECO:0007669"/>
    <property type="project" value="UniProtKB-SubCell"/>
</dbReference>
<proteinExistence type="inferred from homology"/>
<feature type="domain" description="AAA+ ATPase" evidence="4">
    <location>
        <begin position="233"/>
        <end position="382"/>
    </location>
</feature>
<dbReference type="Gene3D" id="1.10.8.60">
    <property type="match status" value="1"/>
</dbReference>
<name>A0A818UFU0_9BILA</name>
<evidence type="ECO:0000313" key="5">
    <source>
        <dbReference type="EMBL" id="CAF3697808.1"/>
    </source>
</evidence>
<evidence type="ECO:0000259" key="4">
    <source>
        <dbReference type="SMART" id="SM00382"/>
    </source>
</evidence>
<dbReference type="GO" id="GO:0016887">
    <property type="term" value="F:ATP hydrolysis activity"/>
    <property type="evidence" value="ECO:0007669"/>
    <property type="project" value="InterPro"/>
</dbReference>
<dbReference type="CDD" id="cd00009">
    <property type="entry name" value="AAA"/>
    <property type="match status" value="1"/>
</dbReference>
<accession>A0A818UFU0</accession>
<comment type="caution">
    <text evidence="5">The sequence shown here is derived from an EMBL/GenBank/DDBJ whole genome shotgun (WGS) entry which is preliminary data.</text>
</comment>
<dbReference type="Proteomes" id="UP000663874">
    <property type="component" value="Unassembled WGS sequence"/>
</dbReference>
<keyword evidence="2" id="KW-0539">Nucleus</keyword>
<dbReference type="EMBL" id="CAJOBE010000906">
    <property type="protein sequence ID" value="CAF3697808.1"/>
    <property type="molecule type" value="Genomic_DNA"/>
</dbReference>
<gene>
    <name evidence="5" type="ORF">FNK824_LOCUS8953</name>
</gene>
<comment type="similarity">
    <text evidence="3">Belongs to the activator 1 small subunits family. CTF18 subfamily.</text>
</comment>
<protein>
    <recommendedName>
        <fullName evidence="4">AAA+ ATPase domain-containing protein</fullName>
    </recommendedName>
</protein>
<dbReference type="PANTHER" id="PTHR46765:SF1">
    <property type="entry name" value="P-LOOP CONTAINING NUCLEOSIDE TRIPHOSPHATE HYDROLASES SUPERFAMILY PROTEIN"/>
    <property type="match status" value="1"/>
</dbReference>
<dbReference type="InterPro" id="IPR003593">
    <property type="entry name" value="AAA+_ATPase"/>
</dbReference>
<organism evidence="5 6">
    <name type="scientific">Rotaria sordida</name>
    <dbReference type="NCBI Taxonomy" id="392033"/>
    <lineage>
        <taxon>Eukaryota</taxon>
        <taxon>Metazoa</taxon>
        <taxon>Spiralia</taxon>
        <taxon>Gnathifera</taxon>
        <taxon>Rotifera</taxon>
        <taxon>Eurotatoria</taxon>
        <taxon>Bdelloidea</taxon>
        <taxon>Philodinida</taxon>
        <taxon>Philodinidae</taxon>
        <taxon>Rotaria</taxon>
    </lineage>
</organism>
<dbReference type="InterPro" id="IPR027417">
    <property type="entry name" value="P-loop_NTPase"/>
</dbReference>
<dbReference type="SUPFAM" id="SSF52540">
    <property type="entry name" value="P-loop containing nucleoside triphosphate hydrolases"/>
    <property type="match status" value="1"/>
</dbReference>
<dbReference type="AlphaFoldDB" id="A0A818UFU0"/>
<evidence type="ECO:0000313" key="6">
    <source>
        <dbReference type="Proteomes" id="UP000663874"/>
    </source>
</evidence>
<dbReference type="PANTHER" id="PTHR46765">
    <property type="entry name" value="P-LOOP CONTAINING NUCLEOSIDE TRIPHOSPHATE HYDROLASES SUPERFAMILY PROTEIN"/>
    <property type="match status" value="1"/>
</dbReference>
<sequence>MFETTSNGSSIQIDCKKRLFDEDDSIEKDPEIIEIKQRNSVKKQKIISTRYHCQIPNQPFVVLTSHLNERYYLLVRDDDDDCFKFSLNNGNKTSLLKVSVDEMIEKRVRQELEELTKSIDKQSTVIIENEDESTLSIVDEYTDELWVEKFAPRAFCDLLSDIGINRTLLEWLNLWQYLVYKRDLSHFRTIQTRHQQITSNESNKDKNNLTGIINKRTYPSDIQFELDAYKRPQQKIALLCGSPGAGKTTLAHVVARHAGYNVIEMNASDDRSIELFRTRLETATQMREVLSKDYKPNCLLIDEIDGAPAPSIQLLVDLITRTPADQQQASSKTKKNNSFILLRPVICICNDLYVPALKPLRQIALILNFPRIEQTILAKRLLTISEQLNIQSDLITLNSLCVKAACDIRSCLHFMQFIVTQKDRIITKKMIETTTVLGVKDAQKSLFEIWTEILQIPPSKKTQLTLQLDDPLKRSGKVPLARRLQLLDLVSNLGNYDRIYDGLFEYYLTLHFHDPKLTSIDYANSWLLFYDIINKEMYIQQNYSFWQYAPYTALVFHLLFITHRPIQMKYPQKQLEMLNKLRTNTTTIETMLNDIIPNLRQYLNKDIIILDILPYMLEILQPRLRQTNIALFTNKEMRDIKTLIDVMITFNLSYIQQRTANGENAFVFEPPVDTVTYFSGTHEKRGLSFGTRQMIFKELIKERVKRNIRLKSDKQEMLVLVKRQVDLTPKPKPSHVDMIKLQPKVITPNGTNVTRDFFAKFKLGSKNSQTTSKSFDQIDSINKPIERKALISFAYNEGFSDAIRCKIKIQDLL</sequence>
<dbReference type="Pfam" id="PF00004">
    <property type="entry name" value="AAA"/>
    <property type="match status" value="1"/>
</dbReference>
<reference evidence="5" key="1">
    <citation type="submission" date="2021-02" db="EMBL/GenBank/DDBJ databases">
        <authorList>
            <person name="Nowell W R."/>
        </authorList>
    </citation>
    <scope>NUCLEOTIDE SEQUENCE</scope>
</reference>
<comment type="subcellular location">
    <subcellularLocation>
        <location evidence="1">Nucleus</location>
    </subcellularLocation>
</comment>
<dbReference type="InterPro" id="IPR003959">
    <property type="entry name" value="ATPase_AAA_core"/>
</dbReference>
<dbReference type="Gene3D" id="3.40.50.300">
    <property type="entry name" value="P-loop containing nucleotide triphosphate hydrolases"/>
    <property type="match status" value="1"/>
</dbReference>
<dbReference type="SMART" id="SM00382">
    <property type="entry name" value="AAA"/>
    <property type="match status" value="1"/>
</dbReference>
<dbReference type="GO" id="GO:0005524">
    <property type="term" value="F:ATP binding"/>
    <property type="evidence" value="ECO:0007669"/>
    <property type="project" value="InterPro"/>
</dbReference>